<dbReference type="InterPro" id="IPR046239">
    <property type="entry name" value="DUF6272"/>
</dbReference>
<keyword evidence="2" id="KW-1185">Reference proteome</keyword>
<dbReference type="Pfam" id="PF19788">
    <property type="entry name" value="DUF6272"/>
    <property type="match status" value="1"/>
</dbReference>
<dbReference type="AlphaFoldDB" id="A0A1H5Y8J8"/>
<dbReference type="Proteomes" id="UP000185739">
    <property type="component" value="Chromosome"/>
</dbReference>
<dbReference type="KEGG" id="tcl:Tchl_1448"/>
<organism evidence="1 2">
    <name type="scientific">Thauera chlorobenzoica</name>
    <dbReference type="NCBI Taxonomy" id="96773"/>
    <lineage>
        <taxon>Bacteria</taxon>
        <taxon>Pseudomonadati</taxon>
        <taxon>Pseudomonadota</taxon>
        <taxon>Betaproteobacteria</taxon>
        <taxon>Rhodocyclales</taxon>
        <taxon>Zoogloeaceae</taxon>
        <taxon>Thauera</taxon>
    </lineage>
</organism>
<dbReference type="NCBIfam" id="NF038262">
    <property type="entry name" value="SiaB_fam_kinase"/>
    <property type="match status" value="1"/>
</dbReference>
<accession>A0A1H5Y8J8</accession>
<protein>
    <submittedName>
        <fullName evidence="1">Uncharacterized protein</fullName>
    </submittedName>
</protein>
<reference evidence="1 2" key="1">
    <citation type="submission" date="2016-12" db="EMBL/GenBank/DDBJ databases">
        <title>Complete genome sequence of Thauera chlorobenzoica, a Betaproteobacterium degrading haloaromatics anaerobically to CO2 and halides.</title>
        <authorList>
            <person name="Goris T."/>
            <person name="Mergelsberg M."/>
            <person name="Boll M."/>
        </authorList>
    </citation>
    <scope>NUCLEOTIDE SEQUENCE [LARGE SCALE GENOMIC DNA]</scope>
    <source>
        <strain evidence="1 2">3CB1</strain>
    </source>
</reference>
<dbReference type="EMBL" id="CP018839">
    <property type="protein sequence ID" value="APR04307.1"/>
    <property type="molecule type" value="Genomic_DNA"/>
</dbReference>
<dbReference type="NCBIfam" id="NF038264">
    <property type="entry name" value="kinase_SiaB"/>
    <property type="match status" value="1"/>
</dbReference>
<proteinExistence type="predicted"/>
<evidence type="ECO:0000313" key="2">
    <source>
        <dbReference type="Proteomes" id="UP000185739"/>
    </source>
</evidence>
<dbReference type="OrthoDB" id="5365713at2"/>
<sequence>MDDLDLFSLRDLFNRNRILLCFNGPISRSLIEEIGHALKNYLQAQNATPSAAMDVFGVYIEMTQNIRHYAAHRQYGEEDSAATIIVARQPDGAYLVQAGNLVEADDGPLLMARIKALSGMDKAELKSAYKEQLRKPRDTALSSGAGLGLLDIARKACQPLSASVGPASGGKVFFSLRAVI</sequence>
<gene>
    <name evidence="1" type="ORF">Tchl_1448</name>
</gene>
<evidence type="ECO:0000313" key="1">
    <source>
        <dbReference type="EMBL" id="APR04307.1"/>
    </source>
</evidence>
<dbReference type="STRING" id="96773.Tchl_1448"/>
<dbReference type="RefSeq" id="WP_075147798.1">
    <property type="nucleotide sequence ID" value="NZ_CP018839.1"/>
</dbReference>
<name>A0A1H5Y8J8_9RHOO</name>